<evidence type="ECO:0000259" key="2">
    <source>
        <dbReference type="Pfam" id="PF14780"/>
    </source>
</evidence>
<dbReference type="InterPro" id="IPR027951">
    <property type="entry name" value="Nepro_N"/>
</dbReference>
<dbReference type="Ensembl" id="ENSFTIT00000003472.1">
    <property type="protein sequence ID" value="ENSFTIP00000003323.1"/>
    <property type="gene ID" value="ENSFTIG00000002287.1"/>
</dbReference>
<evidence type="ECO:0000313" key="4">
    <source>
        <dbReference type="Proteomes" id="UP000694562"/>
    </source>
</evidence>
<reference evidence="3" key="2">
    <citation type="submission" date="2025-09" db="UniProtKB">
        <authorList>
            <consortium name="Ensembl"/>
        </authorList>
    </citation>
    <scope>IDENTIFICATION</scope>
</reference>
<feature type="domain" description="Nucleolus and neural progenitor protein-like N-terminal" evidence="2">
    <location>
        <begin position="166"/>
        <end position="353"/>
    </location>
</feature>
<dbReference type="OrthoDB" id="9899341at2759"/>
<dbReference type="Proteomes" id="UP000694562">
    <property type="component" value="Unplaced"/>
</dbReference>
<dbReference type="PANTHER" id="PTHR34761">
    <property type="entry name" value="NUCLEOLUS AND NEURAL PROGENITOR PROTEIN"/>
    <property type="match status" value="1"/>
</dbReference>
<dbReference type="GO" id="GO:0005634">
    <property type="term" value="C:nucleus"/>
    <property type="evidence" value="ECO:0007669"/>
    <property type="project" value="TreeGrafter"/>
</dbReference>
<feature type="region of interest" description="Disordered" evidence="1">
    <location>
        <begin position="1"/>
        <end position="154"/>
    </location>
</feature>
<dbReference type="OMA" id="MAYVKEF"/>
<name>A0A8C4XJZ3_FALTI</name>
<evidence type="ECO:0000313" key="3">
    <source>
        <dbReference type="Ensembl" id="ENSFTIP00000003323.1"/>
    </source>
</evidence>
<protein>
    <submittedName>
        <fullName evidence="3">Nucleolus and neural progenitor protein</fullName>
    </submittedName>
</protein>
<organism evidence="3 4">
    <name type="scientific">Falco tinnunculus</name>
    <name type="common">Common kestrel</name>
    <dbReference type="NCBI Taxonomy" id="100819"/>
    <lineage>
        <taxon>Eukaryota</taxon>
        <taxon>Metazoa</taxon>
        <taxon>Chordata</taxon>
        <taxon>Craniata</taxon>
        <taxon>Vertebrata</taxon>
        <taxon>Euteleostomi</taxon>
        <taxon>Archelosauria</taxon>
        <taxon>Archosauria</taxon>
        <taxon>Dinosauria</taxon>
        <taxon>Saurischia</taxon>
        <taxon>Theropoda</taxon>
        <taxon>Coelurosauria</taxon>
        <taxon>Aves</taxon>
        <taxon>Neognathae</taxon>
        <taxon>Neoaves</taxon>
        <taxon>Telluraves</taxon>
        <taxon>Australaves</taxon>
        <taxon>Falconiformes</taxon>
        <taxon>Falconidae</taxon>
        <taxon>Falco</taxon>
    </lineage>
</organism>
<dbReference type="InterPro" id="IPR052835">
    <property type="entry name" value="Nepro"/>
</dbReference>
<dbReference type="Pfam" id="PF14780">
    <property type="entry name" value="NEPRO_N"/>
    <property type="match status" value="1"/>
</dbReference>
<feature type="compositionally biased region" description="Low complexity" evidence="1">
    <location>
        <begin position="136"/>
        <end position="154"/>
    </location>
</feature>
<sequence>MSGPWHPRPVGGVLTGTVPPRPGGAFRAAPRPLPCPRHRPGPREVLSRSRPQRWGPAGLCSQARPCRVGACSSPRPQAAGEGRELPPAAPGRPAHSCTPPPPPPGSLPAGRAPQQLGPPPRGGGSVRSAAPPPRPGNVVPPARGLPPALRSAAPAAGKMAAPEAAWNRLDVPWPASSATVALAATHPAVRWLPVLRRRCCIAGKRLSGTGLAAEGRVLRAVLYVYHSRLLRHRPFLALKQVDQCLKRLWKMSLVGCIETLAELIPKKNKSQAQADCLVPSQPMLETVALKVLGGCKLILRLLDCCCKAFLLSVKHLCSEEFILLNTVASGLLSRLWIQYRCVLQSLMSLYSILSTSLHLVSETQQMPYIKGFTFPSDISNFLGVNISSEVKKQKARMLTTKKPTSWVKKLFPTMPVAEAGKKRNFATCTSTVRNSTIPCPADIGEPVLVTRASRGKHLGFDVKSLLRPSRPPAQEVSVGINIASTPFKAKSASLSSRIAKLQHTGSLVQMVQAAASFGELSEALRKAIQWCRGNKFKPETYFLRNKLLKSNWLHHVEAQGYSLKKKLCCVKTSVRKCLLYGSQNARWPKQYRRAWFCRRRLKSSVCLKRTSKTVWQKPSEFSGVCKSSTSPILPAYQDRPLSQEGCSNADTGSVKLSTAGTPKQLLLERSLGPVWKEATENMDIDSIFAVMGV</sequence>
<dbReference type="PANTHER" id="PTHR34761:SF1">
    <property type="entry name" value="NUCLEOLUS AND NEURAL PROGENITOR PROTEIN"/>
    <property type="match status" value="1"/>
</dbReference>
<keyword evidence="4" id="KW-1185">Reference proteome</keyword>
<dbReference type="AlphaFoldDB" id="A0A8C4XJZ3"/>
<evidence type="ECO:0000256" key="1">
    <source>
        <dbReference type="SAM" id="MobiDB-lite"/>
    </source>
</evidence>
<dbReference type="GO" id="GO:0045747">
    <property type="term" value="P:positive regulation of Notch signaling pathway"/>
    <property type="evidence" value="ECO:0007669"/>
    <property type="project" value="TreeGrafter"/>
</dbReference>
<proteinExistence type="predicted"/>
<reference evidence="3" key="1">
    <citation type="submission" date="2025-08" db="UniProtKB">
        <authorList>
            <consortium name="Ensembl"/>
        </authorList>
    </citation>
    <scope>IDENTIFICATION</scope>
</reference>
<accession>A0A8C4XJZ3</accession>